<name>A0A8S1EKW4_9PELO</name>
<dbReference type="Proteomes" id="UP000494206">
    <property type="component" value="Unassembled WGS sequence"/>
</dbReference>
<accession>A0A8S1EKW4</accession>
<evidence type="ECO:0000313" key="3">
    <source>
        <dbReference type="Proteomes" id="UP000494206"/>
    </source>
</evidence>
<comment type="caution">
    <text evidence="2">The sequence shown here is derived from an EMBL/GenBank/DDBJ whole genome shotgun (WGS) entry which is preliminary data.</text>
</comment>
<keyword evidence="3" id="KW-1185">Reference proteome</keyword>
<evidence type="ECO:0008006" key="4">
    <source>
        <dbReference type="Google" id="ProtNLM"/>
    </source>
</evidence>
<proteinExistence type="predicted"/>
<feature type="chain" id="PRO_5035738243" description="Secreted protein" evidence="1">
    <location>
        <begin position="17"/>
        <end position="105"/>
    </location>
</feature>
<protein>
    <recommendedName>
        <fullName evidence="4">Secreted protein</fullName>
    </recommendedName>
</protein>
<evidence type="ECO:0000256" key="1">
    <source>
        <dbReference type="SAM" id="SignalP"/>
    </source>
</evidence>
<dbReference type="AlphaFoldDB" id="A0A8S1EKW4"/>
<feature type="signal peptide" evidence="1">
    <location>
        <begin position="1"/>
        <end position="16"/>
    </location>
</feature>
<dbReference type="EMBL" id="CADEPM010000004">
    <property type="protein sequence ID" value="CAB3404466.1"/>
    <property type="molecule type" value="Genomic_DNA"/>
</dbReference>
<organism evidence="2 3">
    <name type="scientific">Caenorhabditis bovis</name>
    <dbReference type="NCBI Taxonomy" id="2654633"/>
    <lineage>
        <taxon>Eukaryota</taxon>
        <taxon>Metazoa</taxon>
        <taxon>Ecdysozoa</taxon>
        <taxon>Nematoda</taxon>
        <taxon>Chromadorea</taxon>
        <taxon>Rhabditida</taxon>
        <taxon>Rhabditina</taxon>
        <taxon>Rhabditomorpha</taxon>
        <taxon>Rhabditoidea</taxon>
        <taxon>Rhabditidae</taxon>
        <taxon>Peloderinae</taxon>
        <taxon>Caenorhabditis</taxon>
    </lineage>
</organism>
<keyword evidence="1" id="KW-0732">Signal</keyword>
<gene>
    <name evidence="2" type="ORF">CBOVIS_LOCUS6794</name>
</gene>
<dbReference type="OrthoDB" id="6249205at2759"/>
<reference evidence="2 3" key="1">
    <citation type="submission" date="2020-04" db="EMBL/GenBank/DDBJ databases">
        <authorList>
            <person name="Laetsch R D."/>
            <person name="Stevens L."/>
            <person name="Kumar S."/>
            <person name="Blaxter L. M."/>
        </authorList>
    </citation>
    <scope>NUCLEOTIDE SEQUENCE [LARGE SCALE GENOMIC DNA]</scope>
</reference>
<sequence length="105" mass="12198">MLLFVLLLASSQIANCLICHQCEGWRGSKISSKENSCLRYNNNCETNVFCVKITEPMTKQSTYEPYKSECWHQNNLIKHLLRKDGHTVFATLMITVTRRRLSLVF</sequence>
<evidence type="ECO:0000313" key="2">
    <source>
        <dbReference type="EMBL" id="CAB3404466.1"/>
    </source>
</evidence>